<accession>A0A1D8P7U5</accession>
<evidence type="ECO:0000256" key="1">
    <source>
        <dbReference type="SAM" id="SignalP"/>
    </source>
</evidence>
<name>A0A1D8P7U5_9FLAO</name>
<dbReference type="Proteomes" id="UP000176050">
    <property type="component" value="Chromosome"/>
</dbReference>
<keyword evidence="1" id="KW-0732">Signal</keyword>
<dbReference type="RefSeq" id="WP_070236765.1">
    <property type="nucleotide sequence ID" value="NZ_CP017478.1"/>
</dbReference>
<dbReference type="AlphaFoldDB" id="A0A1D8P7U5"/>
<dbReference type="OrthoDB" id="978867at2"/>
<proteinExistence type="predicted"/>
<dbReference type="EMBL" id="CP017478">
    <property type="protein sequence ID" value="AOW20622.1"/>
    <property type="molecule type" value="Genomic_DNA"/>
</dbReference>
<feature type="signal peptide" evidence="1">
    <location>
        <begin position="1"/>
        <end position="22"/>
    </location>
</feature>
<sequence length="194" mass="22374">MKNLLKRSLLIVVVATSITSQAMINEPSIKVDEINEKLVLLTLKNYDEPVDVYVKDSYGVVLHRENINNIEFTKKFDLTTLPNGNYFFEVDSPTKLKIIPFNVEYHVVKFDNEIIQHKPVVRIKDDSVFISKLALEKESMDIKLYDSGTHLLYKEELKGDMNLGRKLNISKLDKGTYTLVMTTNGRTFKEMIVK</sequence>
<dbReference type="STRING" id="1850246.LPB138_08015"/>
<organism evidence="2 3">
    <name type="scientific">Urechidicola croceus</name>
    <dbReference type="NCBI Taxonomy" id="1850246"/>
    <lineage>
        <taxon>Bacteria</taxon>
        <taxon>Pseudomonadati</taxon>
        <taxon>Bacteroidota</taxon>
        <taxon>Flavobacteriia</taxon>
        <taxon>Flavobacteriales</taxon>
        <taxon>Flavobacteriaceae</taxon>
        <taxon>Urechidicola</taxon>
    </lineage>
</organism>
<dbReference type="KEGG" id="lul:LPB138_08015"/>
<feature type="chain" id="PRO_5009110879" description="Secretion system C-terminal sorting domain-containing protein" evidence="1">
    <location>
        <begin position="23"/>
        <end position="194"/>
    </location>
</feature>
<keyword evidence="3" id="KW-1185">Reference proteome</keyword>
<gene>
    <name evidence="2" type="ORF">LPB138_08015</name>
</gene>
<protein>
    <recommendedName>
        <fullName evidence="4">Secretion system C-terminal sorting domain-containing protein</fullName>
    </recommendedName>
</protein>
<evidence type="ECO:0000313" key="2">
    <source>
        <dbReference type="EMBL" id="AOW20622.1"/>
    </source>
</evidence>
<reference evidence="2 3" key="1">
    <citation type="submission" date="2016-10" db="EMBL/GenBank/DDBJ databases">
        <title>Lutibacter sp. LPB0138, isolated from marine gastropod.</title>
        <authorList>
            <person name="Kim E."/>
            <person name="Yi H."/>
        </authorList>
    </citation>
    <scope>NUCLEOTIDE SEQUENCE [LARGE SCALE GENOMIC DNA]</scope>
    <source>
        <strain evidence="2 3">LPB0138</strain>
    </source>
</reference>
<evidence type="ECO:0008006" key="4">
    <source>
        <dbReference type="Google" id="ProtNLM"/>
    </source>
</evidence>
<evidence type="ECO:0000313" key="3">
    <source>
        <dbReference type="Proteomes" id="UP000176050"/>
    </source>
</evidence>